<proteinExistence type="predicted"/>
<protein>
    <recommendedName>
        <fullName evidence="2">Metallo-beta-lactamase domain-containing protein</fullName>
    </recommendedName>
</protein>
<evidence type="ECO:0000313" key="1">
    <source>
        <dbReference type="EMBL" id="MPN38155.1"/>
    </source>
</evidence>
<comment type="caution">
    <text evidence="1">The sequence shown here is derived from an EMBL/GenBank/DDBJ whole genome shotgun (WGS) entry which is preliminary data.</text>
</comment>
<dbReference type="AlphaFoldDB" id="A0A645HGH8"/>
<name>A0A645HGH8_9ZZZZ</name>
<evidence type="ECO:0008006" key="2">
    <source>
        <dbReference type="Google" id="ProtNLM"/>
    </source>
</evidence>
<reference evidence="1" key="1">
    <citation type="submission" date="2019-08" db="EMBL/GenBank/DDBJ databases">
        <authorList>
            <person name="Kucharzyk K."/>
            <person name="Murdoch R.W."/>
            <person name="Higgins S."/>
            <person name="Loffler F."/>
        </authorList>
    </citation>
    <scope>NUCLEOTIDE SEQUENCE</scope>
</reference>
<sequence>MIHRDLPRIGNVGVVLAAEGEPRLFHPGDSLAEVPPDIDLLAVPAFGPWAALKETIDWVRAVGAPTSFFIHDGLLNDRGRRVIRDRIVEMTDTDLRPWTQHVLRY</sequence>
<gene>
    <name evidence="1" type="ORF">SDC9_185679</name>
</gene>
<organism evidence="1">
    <name type="scientific">bioreactor metagenome</name>
    <dbReference type="NCBI Taxonomy" id="1076179"/>
    <lineage>
        <taxon>unclassified sequences</taxon>
        <taxon>metagenomes</taxon>
        <taxon>ecological metagenomes</taxon>
    </lineage>
</organism>
<accession>A0A645HGH8</accession>
<dbReference type="EMBL" id="VSSQ01093225">
    <property type="protein sequence ID" value="MPN38155.1"/>
    <property type="molecule type" value="Genomic_DNA"/>
</dbReference>